<protein>
    <submittedName>
        <fullName evidence="2">DUF3613 domain-containing protein</fullName>
    </submittedName>
</protein>
<proteinExistence type="predicted"/>
<gene>
    <name evidence="2" type="ORF">GIW75_13595</name>
</gene>
<feature type="chain" id="PRO_5043476075" evidence="1">
    <location>
        <begin position="21"/>
        <end position="90"/>
    </location>
</feature>
<reference evidence="2 3" key="1">
    <citation type="submission" date="2019-11" db="EMBL/GenBank/DDBJ databases">
        <title>Epiphytic Pseudomonas syringae from cherry orchards.</title>
        <authorList>
            <person name="Hulin M.T."/>
        </authorList>
    </citation>
    <scope>NUCLEOTIDE SEQUENCE [LARGE SCALE GENOMIC DNA]</scope>
    <source>
        <strain evidence="2 3">PA-6-9F</strain>
    </source>
</reference>
<keyword evidence="3" id="KW-1185">Reference proteome</keyword>
<organism evidence="2 3">
    <name type="scientific">Pseudomonas proteolytica</name>
    <dbReference type="NCBI Taxonomy" id="219574"/>
    <lineage>
        <taxon>Bacteria</taxon>
        <taxon>Pseudomonadati</taxon>
        <taxon>Pseudomonadota</taxon>
        <taxon>Gammaproteobacteria</taxon>
        <taxon>Pseudomonadales</taxon>
        <taxon>Pseudomonadaceae</taxon>
        <taxon>Pseudomonas</taxon>
    </lineage>
</organism>
<sequence length="90" mass="9589">MKFHYLASLTLLALPLSVQAIEPGPSSKAQQETENWLGLQVHGQAASPTVQRATLAERELALQRLLESKKFAIPEKFGEDGASAGSGGSK</sequence>
<dbReference type="EMBL" id="WKEW01000039">
    <property type="protein sequence ID" value="MCF5057991.1"/>
    <property type="molecule type" value="Genomic_DNA"/>
</dbReference>
<evidence type="ECO:0000313" key="2">
    <source>
        <dbReference type="EMBL" id="MCF5057991.1"/>
    </source>
</evidence>
<dbReference type="RefSeq" id="WP_104911506.1">
    <property type="nucleotide sequence ID" value="NZ_WKEB01000029.1"/>
</dbReference>
<dbReference type="AlphaFoldDB" id="A0AAW5ACZ8"/>
<evidence type="ECO:0000313" key="3">
    <source>
        <dbReference type="Proteomes" id="UP000814172"/>
    </source>
</evidence>
<comment type="caution">
    <text evidence="2">The sequence shown here is derived from an EMBL/GenBank/DDBJ whole genome shotgun (WGS) entry which is preliminary data.</text>
</comment>
<accession>A0AAW5ACZ8</accession>
<feature type="signal peptide" evidence="1">
    <location>
        <begin position="1"/>
        <end position="20"/>
    </location>
</feature>
<dbReference type="Pfam" id="PF12266">
    <property type="entry name" value="DUF3613"/>
    <property type="match status" value="1"/>
</dbReference>
<dbReference type="Proteomes" id="UP000814172">
    <property type="component" value="Unassembled WGS sequence"/>
</dbReference>
<dbReference type="InterPro" id="IPR022053">
    <property type="entry name" value="DUF3613"/>
</dbReference>
<keyword evidence="1" id="KW-0732">Signal</keyword>
<name>A0AAW5ACZ8_9PSED</name>
<evidence type="ECO:0000256" key="1">
    <source>
        <dbReference type="SAM" id="SignalP"/>
    </source>
</evidence>